<dbReference type="PROSITE" id="PS00108">
    <property type="entry name" value="PROTEIN_KINASE_ST"/>
    <property type="match status" value="1"/>
</dbReference>
<dbReference type="Pfam" id="PF00069">
    <property type="entry name" value="Pkinase"/>
    <property type="match status" value="1"/>
</dbReference>
<dbReference type="GO" id="GO:0004674">
    <property type="term" value="F:protein serine/threonine kinase activity"/>
    <property type="evidence" value="ECO:0007669"/>
    <property type="project" value="UniProtKB-KW"/>
</dbReference>
<dbReference type="InterPro" id="IPR011009">
    <property type="entry name" value="Kinase-like_dom_sf"/>
</dbReference>
<feature type="binding site" evidence="9">
    <location>
        <position position="363"/>
    </location>
    <ligand>
        <name>ATP</name>
        <dbReference type="ChEBI" id="CHEBI:30616"/>
    </ligand>
</feature>
<evidence type="ECO:0000256" key="4">
    <source>
        <dbReference type="ARBA" id="ARBA00022741"/>
    </source>
</evidence>
<dbReference type="Proteomes" id="UP000078544">
    <property type="component" value="Unassembled WGS sequence"/>
</dbReference>
<evidence type="ECO:0000256" key="10">
    <source>
        <dbReference type="SAM" id="MobiDB-lite"/>
    </source>
</evidence>
<dbReference type="PANTHER" id="PTHR24356">
    <property type="entry name" value="SERINE/THREONINE-PROTEIN KINASE"/>
    <property type="match status" value="1"/>
</dbReference>
<keyword evidence="3" id="KW-0808">Transferase</keyword>
<dbReference type="GO" id="GO:0035556">
    <property type="term" value="P:intracellular signal transduction"/>
    <property type="evidence" value="ECO:0007669"/>
    <property type="project" value="TreeGrafter"/>
</dbReference>
<keyword evidence="5 12" id="KW-0418">Kinase</keyword>
<dbReference type="SMART" id="SM00220">
    <property type="entry name" value="S_TKc"/>
    <property type="match status" value="1"/>
</dbReference>
<evidence type="ECO:0000256" key="7">
    <source>
        <dbReference type="ARBA" id="ARBA00047899"/>
    </source>
</evidence>
<dbReference type="InterPro" id="IPR017441">
    <property type="entry name" value="Protein_kinase_ATP_BS"/>
</dbReference>
<proteinExistence type="predicted"/>
<comment type="caution">
    <text evidence="12">The sequence shown here is derived from an EMBL/GenBank/DDBJ whole genome shotgun (WGS) entry which is preliminary data.</text>
</comment>
<feature type="compositionally biased region" description="Basic residues" evidence="10">
    <location>
        <begin position="200"/>
        <end position="211"/>
    </location>
</feature>
<dbReference type="OrthoDB" id="3638488at2759"/>
<dbReference type="SUPFAM" id="SSF56112">
    <property type="entry name" value="Protein kinase-like (PK-like)"/>
    <property type="match status" value="1"/>
</dbReference>
<dbReference type="PANTHER" id="PTHR24356:SF400">
    <property type="entry name" value="SERINE_THREONINE-PROTEIN KINASE CBK1"/>
    <property type="match status" value="1"/>
</dbReference>
<name>A0A168BZ81_9HYPO</name>
<organism evidence="12 13">
    <name type="scientific">Moelleriella libera RCEF 2490</name>
    <dbReference type="NCBI Taxonomy" id="1081109"/>
    <lineage>
        <taxon>Eukaryota</taxon>
        <taxon>Fungi</taxon>
        <taxon>Dikarya</taxon>
        <taxon>Ascomycota</taxon>
        <taxon>Pezizomycotina</taxon>
        <taxon>Sordariomycetes</taxon>
        <taxon>Hypocreomycetidae</taxon>
        <taxon>Hypocreales</taxon>
        <taxon>Clavicipitaceae</taxon>
        <taxon>Moelleriella</taxon>
    </lineage>
</organism>
<dbReference type="STRING" id="1081109.A0A168BZ81"/>
<evidence type="ECO:0000256" key="5">
    <source>
        <dbReference type="ARBA" id="ARBA00022777"/>
    </source>
</evidence>
<feature type="compositionally biased region" description="Polar residues" evidence="10">
    <location>
        <begin position="212"/>
        <end position="223"/>
    </location>
</feature>
<dbReference type="Gene3D" id="1.10.510.10">
    <property type="entry name" value="Transferase(Phosphotransferase) domain 1"/>
    <property type="match status" value="1"/>
</dbReference>
<evidence type="ECO:0000256" key="8">
    <source>
        <dbReference type="ARBA" id="ARBA00048679"/>
    </source>
</evidence>
<dbReference type="InterPro" id="IPR008271">
    <property type="entry name" value="Ser/Thr_kinase_AS"/>
</dbReference>
<evidence type="ECO:0000256" key="6">
    <source>
        <dbReference type="ARBA" id="ARBA00022840"/>
    </source>
</evidence>
<sequence>MRQKLPNRPNNCPVPDPATQQSLTVPPGTSGEKGKDRACTGSSRSHTGSVRVLSEIRSVIRGLSRSSHHRSSGSTAFEWLQRRSSSPVLIKRPLDEELNDEPAQVILRKSKGMSPRALARRMGLDNLGTSSRTTVILRDNAPQPRASLQALLSSPVPLPVDTLSSISSHGTDKSSVVGNCSTRKTSLESKLSESPPVKASPRRRHNRRHPWSKSSPDGGTLQTIDEGYYQPQPTIDTVERASAAKIYLETHFNNLLNEPSSRVVRLQYLKSQLYCNSHLTPKEKDVIRQSFYFQESCHSREMRAIKTRSLLSLTKENLSQADRYDFLKILGHGSFGVVKLVREKPDDSHAFPQQVFAMKVIRKSDMIRSCQEGHLRAERDVLVASEGSEWIVPLVASFEDLTSLYLVMEYMPGGDFLGLLIRENILLESVAKFYIAEMILAVEEAHRLKFIHRDIKPDNFLISASGHLKISDFGLAFDGHWSHDATYYSCQKYSLLAKLGIRVDGDADDRKKAANTGSQIPWMQAMKYVMDRHERKSAENDSELPSLLNWRNRCGNRVSAHSVVGTSQYMAPEVIGACRGTEYDGRCDW</sequence>
<accession>A0A168BZ81</accession>
<feature type="region of interest" description="Disordered" evidence="10">
    <location>
        <begin position="163"/>
        <end position="226"/>
    </location>
</feature>
<dbReference type="InterPro" id="IPR000719">
    <property type="entry name" value="Prot_kinase_dom"/>
</dbReference>
<dbReference type="Gene3D" id="3.30.200.20">
    <property type="entry name" value="Phosphorylase Kinase, domain 1"/>
    <property type="match status" value="1"/>
</dbReference>
<evidence type="ECO:0000313" key="12">
    <source>
        <dbReference type="EMBL" id="KZZ95936.1"/>
    </source>
</evidence>
<keyword evidence="6 9" id="KW-0067">ATP-binding</keyword>
<keyword evidence="4 9" id="KW-0547">Nucleotide-binding</keyword>
<keyword evidence="2" id="KW-0723">Serine/threonine-protein kinase</keyword>
<evidence type="ECO:0000259" key="11">
    <source>
        <dbReference type="PROSITE" id="PS50011"/>
    </source>
</evidence>
<evidence type="ECO:0000313" key="13">
    <source>
        <dbReference type="Proteomes" id="UP000078544"/>
    </source>
</evidence>
<evidence type="ECO:0000256" key="3">
    <source>
        <dbReference type="ARBA" id="ARBA00022679"/>
    </source>
</evidence>
<feature type="compositionally biased region" description="Polar residues" evidence="10">
    <location>
        <begin position="163"/>
        <end position="184"/>
    </location>
</feature>
<comment type="catalytic activity">
    <reaction evidence="7">
        <text>L-threonyl-[protein] + ATP = O-phospho-L-threonyl-[protein] + ADP + H(+)</text>
        <dbReference type="Rhea" id="RHEA:46608"/>
        <dbReference type="Rhea" id="RHEA-COMP:11060"/>
        <dbReference type="Rhea" id="RHEA-COMP:11605"/>
        <dbReference type="ChEBI" id="CHEBI:15378"/>
        <dbReference type="ChEBI" id="CHEBI:30013"/>
        <dbReference type="ChEBI" id="CHEBI:30616"/>
        <dbReference type="ChEBI" id="CHEBI:61977"/>
        <dbReference type="ChEBI" id="CHEBI:456216"/>
        <dbReference type="EC" id="2.7.11.1"/>
    </reaction>
</comment>
<dbReference type="EC" id="2.7.11.1" evidence="1"/>
<comment type="catalytic activity">
    <reaction evidence="8">
        <text>L-seryl-[protein] + ATP = O-phospho-L-seryl-[protein] + ADP + H(+)</text>
        <dbReference type="Rhea" id="RHEA:17989"/>
        <dbReference type="Rhea" id="RHEA-COMP:9863"/>
        <dbReference type="Rhea" id="RHEA-COMP:11604"/>
        <dbReference type="ChEBI" id="CHEBI:15378"/>
        <dbReference type="ChEBI" id="CHEBI:29999"/>
        <dbReference type="ChEBI" id="CHEBI:30616"/>
        <dbReference type="ChEBI" id="CHEBI:83421"/>
        <dbReference type="ChEBI" id="CHEBI:456216"/>
        <dbReference type="EC" id="2.7.11.1"/>
    </reaction>
</comment>
<protein>
    <recommendedName>
        <fullName evidence="1">non-specific serine/threonine protein kinase</fullName>
        <ecNumber evidence="1">2.7.11.1</ecNumber>
    </recommendedName>
</protein>
<dbReference type="PROSITE" id="PS50011">
    <property type="entry name" value="PROTEIN_KINASE_DOM"/>
    <property type="match status" value="1"/>
</dbReference>
<feature type="domain" description="Protein kinase" evidence="11">
    <location>
        <begin position="324"/>
        <end position="589"/>
    </location>
</feature>
<dbReference type="EMBL" id="AZGY01000008">
    <property type="protein sequence ID" value="KZZ95936.1"/>
    <property type="molecule type" value="Genomic_DNA"/>
</dbReference>
<feature type="region of interest" description="Disordered" evidence="10">
    <location>
        <begin position="1"/>
        <end position="49"/>
    </location>
</feature>
<reference evidence="12 13" key="1">
    <citation type="journal article" date="2016" name="Genome Biol. Evol.">
        <title>Divergent and convergent evolution of fungal pathogenicity.</title>
        <authorList>
            <person name="Shang Y."/>
            <person name="Xiao G."/>
            <person name="Zheng P."/>
            <person name="Cen K."/>
            <person name="Zhan S."/>
            <person name="Wang C."/>
        </authorList>
    </citation>
    <scope>NUCLEOTIDE SEQUENCE [LARGE SCALE GENOMIC DNA]</scope>
    <source>
        <strain evidence="12 13">RCEF 2490</strain>
    </source>
</reference>
<dbReference type="InterPro" id="IPR050236">
    <property type="entry name" value="Ser_Thr_kinase_AGC"/>
</dbReference>
<evidence type="ECO:0000256" key="1">
    <source>
        <dbReference type="ARBA" id="ARBA00012513"/>
    </source>
</evidence>
<evidence type="ECO:0000256" key="9">
    <source>
        <dbReference type="PROSITE-ProRule" id="PRU10141"/>
    </source>
</evidence>
<evidence type="ECO:0000256" key="2">
    <source>
        <dbReference type="ARBA" id="ARBA00022527"/>
    </source>
</evidence>
<gene>
    <name evidence="12" type="ORF">AAL_04232</name>
</gene>
<dbReference type="AlphaFoldDB" id="A0A168BZ81"/>
<dbReference type="PROSITE" id="PS00107">
    <property type="entry name" value="PROTEIN_KINASE_ATP"/>
    <property type="match status" value="1"/>
</dbReference>
<dbReference type="GO" id="GO:0005524">
    <property type="term" value="F:ATP binding"/>
    <property type="evidence" value="ECO:0007669"/>
    <property type="project" value="UniProtKB-UniRule"/>
</dbReference>
<keyword evidence="13" id="KW-1185">Reference proteome</keyword>